<dbReference type="InterPro" id="IPR015867">
    <property type="entry name" value="N-reg_PII/ATP_PRibTrfase_C"/>
</dbReference>
<evidence type="ECO:0000256" key="1">
    <source>
        <dbReference type="ARBA" id="ARBA00010169"/>
    </source>
</evidence>
<accession>A0A4T0V3L0</accession>
<dbReference type="EMBL" id="STGJ01000002">
    <property type="protein sequence ID" value="TIC86260.1"/>
    <property type="molecule type" value="Genomic_DNA"/>
</dbReference>
<dbReference type="GO" id="GO:0010038">
    <property type="term" value="P:response to metal ion"/>
    <property type="evidence" value="ECO:0007669"/>
    <property type="project" value="InterPro"/>
</dbReference>
<gene>
    <name evidence="2" type="ORF">E5K04_03615</name>
</gene>
<evidence type="ECO:0000313" key="3">
    <source>
        <dbReference type="Proteomes" id="UP000308891"/>
    </source>
</evidence>
<dbReference type="GO" id="GO:0005507">
    <property type="term" value="F:copper ion binding"/>
    <property type="evidence" value="ECO:0007669"/>
    <property type="project" value="TreeGrafter"/>
</dbReference>
<dbReference type="InterPro" id="IPR011322">
    <property type="entry name" value="N-reg_PII-like_a/b"/>
</dbReference>
<reference evidence="2 3" key="1">
    <citation type="submission" date="2019-04" db="EMBL/GenBank/DDBJ databases">
        <title>Crenobacter sp. nov.</title>
        <authorList>
            <person name="Shi S."/>
        </authorList>
    </citation>
    <scope>NUCLEOTIDE SEQUENCE [LARGE SCALE GENOMIC DNA]</scope>
    <source>
        <strain evidence="2 3">GY 70310</strain>
    </source>
</reference>
<dbReference type="SUPFAM" id="SSF54913">
    <property type="entry name" value="GlnB-like"/>
    <property type="match status" value="1"/>
</dbReference>
<sequence length="106" mass="11568">MFVICNTPDEVTADRIARTLIDERLAACVNQLAPCRSVYRWQDAVEEAVEVPLLIKTTAGAYPALEARLQALHPYDVPEIVAWEAAAGLPAYLTWVSGQVISSRAG</sequence>
<dbReference type="PANTHER" id="PTHR23419:SF8">
    <property type="entry name" value="FI09726P"/>
    <property type="match status" value="1"/>
</dbReference>
<evidence type="ECO:0000313" key="2">
    <source>
        <dbReference type="EMBL" id="TIC86260.1"/>
    </source>
</evidence>
<dbReference type="Pfam" id="PF03091">
    <property type="entry name" value="CutA1"/>
    <property type="match status" value="1"/>
</dbReference>
<dbReference type="AlphaFoldDB" id="A0A4T0V3L0"/>
<dbReference type="OrthoDB" id="37622at2"/>
<organism evidence="2 3">
    <name type="scientific">Crenobacter intestini</name>
    <dbReference type="NCBI Taxonomy" id="2563443"/>
    <lineage>
        <taxon>Bacteria</taxon>
        <taxon>Pseudomonadati</taxon>
        <taxon>Pseudomonadota</taxon>
        <taxon>Betaproteobacteria</taxon>
        <taxon>Neisseriales</taxon>
        <taxon>Neisseriaceae</taxon>
        <taxon>Crenobacter</taxon>
    </lineage>
</organism>
<comment type="similarity">
    <text evidence="1">Belongs to the CutA family.</text>
</comment>
<proteinExistence type="inferred from homology"/>
<dbReference type="InterPro" id="IPR004323">
    <property type="entry name" value="Ion_tolerance_CutA"/>
</dbReference>
<dbReference type="Proteomes" id="UP000308891">
    <property type="component" value="Unassembled WGS sequence"/>
</dbReference>
<protein>
    <submittedName>
        <fullName evidence="2">Divalent-cation tolerance protein CutA</fullName>
    </submittedName>
</protein>
<dbReference type="PANTHER" id="PTHR23419">
    <property type="entry name" value="DIVALENT CATION TOLERANCE CUTA-RELATED"/>
    <property type="match status" value="1"/>
</dbReference>
<comment type="caution">
    <text evidence="2">The sequence shown here is derived from an EMBL/GenBank/DDBJ whole genome shotgun (WGS) entry which is preliminary data.</text>
</comment>
<dbReference type="Gene3D" id="3.30.70.120">
    <property type="match status" value="1"/>
</dbReference>
<name>A0A4T0V3L0_9NEIS</name>
<keyword evidence="3" id="KW-1185">Reference proteome</keyword>